<sequence length="1233" mass="126516">MQQPLWETIDAPRPPSEAVTVLYGREDGKLKGVDEALLLDPPVALVDPHFRLRERDHEPTLRHIRAENAYADSVLEAMPGFSTTREGIFARLRASMPPPSPLLWWRGADAGGWEYSTRPSPAGPHPLYLRRRANAAAVELILDANAAPARLPSAHDPRMSYLGSVKGVSAFVPSPSGRYAAYTVDVTGEERFGLMVVELAPVPFLEGAGGESERPSEMVAHVADVDVDVAWGSDDSELYYASMDETGRPWRLHRLRLPSATRADRKEEVLEERAASVASAAGGFGGGFGGGKRKGGKSGKGGKMGKSRKAGKASSAASSDAASAAATATSSTVFEERDARFRLSFRRAAEGSRLLLHLASRDASEVWALPFMAAAGDDLAPETERRRWASGEASGGAWHCLAAREARLVYTADYGVRPRVRRSGGGGAGGGADGAGQYVIVSNDGGAAAEGAVRTLSEAAAARGLGRSAWVAEGVLEEGDGAAGGRTLEGVQCVDGAVALEGRRDGASAVFVWLWGGRGGQASGEEEGGEEQEEAVVVVDGGLLAAAIGGGAGGDGGDGGGGGGGAGGGGGGVGSLLASSCQSSVRLCSPDEQQYASGALRIEYSTPLMPPRVVRCDPRAVGAAAGGSAVSGGGLTELWAQPPPRGFDPSRYEVGRVWATAEDGARVPISVLRLKAATTELAAATAATAATAAATASTAAAAAAAAAAATAAAAAAAVASPNDEPWPPPLPALLYGYGAYGACTEAGWDAERLAVVDSGLLHAICHVRGGGEMGRAWHEAGRRERKPTTFTDVVACARTLVASGLVRADSLALEGRSAGGLLVGATLNRAPELFACALASVPFLDAAGTLQDGALPLTANEWEEFGNPNEVGGHAAVLGFSPVHNVVPRARYPACLLLPALNDARTGFWEAHKFAIAIRSNGAGVEGGAAAEKEEKEDAAGAGVAAPRPVLVSTDEFGGHFRPADPEERARQRAKELAFIGDMAVDPASHYSSRLVLLSSPAGQRLAASLTVTGGSRLRTLLSLFEAQEEQSWCGYAALRVALRACGAAAVLSQSELHGLRSTLAEQEAEAVRGGASSLAGGGLSIAQLARLARPLLEASALNLEQQHGDPASPPAFGSQLAAAVSHASDSDSGSIVLLNFLRQLDGWRGGHWVVAGGLAHDAEGTAFVLLLDVAAHRIGPHWLPLGLLAALCSTVNVHGVPRGFVRICSRGSGASGDGAVPLVPKQDSASHC</sequence>
<dbReference type="GO" id="GO:0046938">
    <property type="term" value="P:phytochelatin biosynthetic process"/>
    <property type="evidence" value="ECO:0007669"/>
    <property type="project" value="InterPro"/>
</dbReference>
<dbReference type="InterPro" id="IPR038765">
    <property type="entry name" value="Papain-like_cys_pep_sf"/>
</dbReference>
<dbReference type="SUPFAM" id="SSF53474">
    <property type="entry name" value="alpha/beta-Hydrolases"/>
    <property type="match status" value="1"/>
</dbReference>
<keyword evidence="13" id="KW-1185">Reference proteome</keyword>
<dbReference type="PANTHER" id="PTHR11757:SF19">
    <property type="entry name" value="PROLYL ENDOPEPTIDASE-LIKE"/>
    <property type="match status" value="1"/>
</dbReference>
<evidence type="ECO:0000256" key="9">
    <source>
        <dbReference type="ARBA" id="ARBA00045448"/>
    </source>
</evidence>
<dbReference type="GeneID" id="17253816"/>
<dbReference type="Pfam" id="PF05023">
    <property type="entry name" value="Phytochelatin"/>
    <property type="match status" value="1"/>
</dbReference>
<dbReference type="GO" id="GO:0010038">
    <property type="term" value="P:response to metal ion"/>
    <property type="evidence" value="ECO:0007669"/>
    <property type="project" value="InterPro"/>
</dbReference>
<reference evidence="13" key="1">
    <citation type="journal article" date="2013" name="Nature">
        <title>Pan genome of the phytoplankton Emiliania underpins its global distribution.</title>
        <authorList>
            <person name="Read B.A."/>
            <person name="Kegel J."/>
            <person name="Klute M.J."/>
            <person name="Kuo A."/>
            <person name="Lefebvre S.C."/>
            <person name="Maumus F."/>
            <person name="Mayer C."/>
            <person name="Miller J."/>
            <person name="Monier A."/>
            <person name="Salamov A."/>
            <person name="Young J."/>
            <person name="Aguilar M."/>
            <person name="Claverie J.M."/>
            <person name="Frickenhaus S."/>
            <person name="Gonzalez K."/>
            <person name="Herman E.K."/>
            <person name="Lin Y.C."/>
            <person name="Napier J."/>
            <person name="Ogata H."/>
            <person name="Sarno A.F."/>
            <person name="Shmutz J."/>
            <person name="Schroeder D."/>
            <person name="de Vargas C."/>
            <person name="Verret F."/>
            <person name="von Dassow P."/>
            <person name="Valentin K."/>
            <person name="Van de Peer Y."/>
            <person name="Wheeler G."/>
            <person name="Dacks J.B."/>
            <person name="Delwiche C.F."/>
            <person name="Dyhrman S.T."/>
            <person name="Glockner G."/>
            <person name="John U."/>
            <person name="Richards T."/>
            <person name="Worden A.Z."/>
            <person name="Zhang X."/>
            <person name="Grigoriev I.V."/>
            <person name="Allen A.E."/>
            <person name="Bidle K."/>
            <person name="Borodovsky M."/>
            <person name="Bowler C."/>
            <person name="Brownlee C."/>
            <person name="Cock J.M."/>
            <person name="Elias M."/>
            <person name="Gladyshev V.N."/>
            <person name="Groth M."/>
            <person name="Guda C."/>
            <person name="Hadaegh A."/>
            <person name="Iglesias-Rodriguez M.D."/>
            <person name="Jenkins J."/>
            <person name="Jones B.M."/>
            <person name="Lawson T."/>
            <person name="Leese F."/>
            <person name="Lindquist E."/>
            <person name="Lobanov A."/>
            <person name="Lomsadze A."/>
            <person name="Malik S.B."/>
            <person name="Marsh M.E."/>
            <person name="Mackinder L."/>
            <person name="Mock T."/>
            <person name="Mueller-Roeber B."/>
            <person name="Pagarete A."/>
            <person name="Parker M."/>
            <person name="Probert I."/>
            <person name="Quesneville H."/>
            <person name="Raines C."/>
            <person name="Rensing S.A."/>
            <person name="Riano-Pachon D.M."/>
            <person name="Richier S."/>
            <person name="Rokitta S."/>
            <person name="Shiraiwa Y."/>
            <person name="Soanes D.M."/>
            <person name="van der Giezen M."/>
            <person name="Wahlund T.M."/>
            <person name="Williams B."/>
            <person name="Wilson W."/>
            <person name="Wolfe G."/>
            <person name="Wurch L.L."/>
        </authorList>
    </citation>
    <scope>NUCLEOTIDE SEQUENCE</scope>
</reference>
<dbReference type="AlphaFoldDB" id="A0A0D3I8V7"/>
<feature type="region of interest" description="Disordered" evidence="10">
    <location>
        <begin position="288"/>
        <end position="329"/>
    </location>
</feature>
<evidence type="ECO:0000313" key="13">
    <source>
        <dbReference type="Proteomes" id="UP000013827"/>
    </source>
</evidence>
<dbReference type="Proteomes" id="UP000013827">
    <property type="component" value="Unassembled WGS sequence"/>
</dbReference>
<dbReference type="SUPFAM" id="SSF50993">
    <property type="entry name" value="Peptidase/esterase 'gauge' domain"/>
    <property type="match status" value="1"/>
</dbReference>
<dbReference type="EnsemblProtists" id="EOD07692">
    <property type="protein sequence ID" value="EOD07692"/>
    <property type="gene ID" value="EMIHUDRAFT_465719"/>
</dbReference>
<keyword evidence="5" id="KW-0378">Hydrolase</keyword>
<evidence type="ECO:0000256" key="8">
    <source>
        <dbReference type="ARBA" id="ARBA00042165"/>
    </source>
</evidence>
<comment type="function">
    <text evidence="9">Serine peptidase whose precise substrate specificity remains unclear. Does not cleave peptides after a arginine or lysine residue. Regulates trans-Golgi network morphology and sorting by regulating the membrane binding of the AP-1 complex. May play a role in the regulation of synaptic vesicle exocytosis.</text>
</comment>
<dbReference type="InterPro" id="IPR002470">
    <property type="entry name" value="Peptidase_S9A"/>
</dbReference>
<dbReference type="SUPFAM" id="SSF54001">
    <property type="entry name" value="Cysteine proteinases"/>
    <property type="match status" value="1"/>
</dbReference>
<evidence type="ECO:0000256" key="10">
    <source>
        <dbReference type="SAM" id="MobiDB-lite"/>
    </source>
</evidence>
<evidence type="ECO:0000256" key="5">
    <source>
        <dbReference type="ARBA" id="ARBA00022801"/>
    </source>
</evidence>
<dbReference type="InterPro" id="IPR007719">
    <property type="entry name" value="PCS_N"/>
</dbReference>
<feature type="compositionally biased region" description="Low complexity" evidence="10">
    <location>
        <begin position="312"/>
        <end position="329"/>
    </location>
</feature>
<dbReference type="Gene3D" id="2.130.10.120">
    <property type="entry name" value="Prolyl oligopeptidase, N-terminal domain"/>
    <property type="match status" value="3"/>
</dbReference>
<dbReference type="PaxDb" id="2903-EOD07692"/>
<keyword evidence="6" id="KW-0720">Serine protease</keyword>
<dbReference type="GO" id="GO:0006508">
    <property type="term" value="P:proteolysis"/>
    <property type="evidence" value="ECO:0007669"/>
    <property type="project" value="UniProtKB-KW"/>
</dbReference>
<keyword evidence="4" id="KW-0645">Protease</keyword>
<dbReference type="GO" id="GO:0004252">
    <property type="term" value="F:serine-type endopeptidase activity"/>
    <property type="evidence" value="ECO:0007669"/>
    <property type="project" value="InterPro"/>
</dbReference>
<reference evidence="12" key="2">
    <citation type="submission" date="2024-10" db="UniProtKB">
        <authorList>
            <consortium name="EnsemblProtists"/>
        </authorList>
    </citation>
    <scope>IDENTIFICATION</scope>
</reference>
<dbReference type="Gene3D" id="3.40.50.1820">
    <property type="entry name" value="alpha/beta hydrolase"/>
    <property type="match status" value="2"/>
</dbReference>
<dbReference type="InterPro" id="IPR023302">
    <property type="entry name" value="Pept_S9A_N"/>
</dbReference>
<dbReference type="KEGG" id="ehx:EMIHUDRAFT_465719"/>
<evidence type="ECO:0000256" key="6">
    <source>
        <dbReference type="ARBA" id="ARBA00022825"/>
    </source>
</evidence>
<accession>A0A0D3I8V7</accession>
<name>A0A0D3I8V7_EMIH1</name>
<dbReference type="HOGENOM" id="CLU_267506_0_0_1"/>
<proteinExistence type="inferred from homology"/>
<dbReference type="InterPro" id="IPR029058">
    <property type="entry name" value="AB_hydrolase_fold"/>
</dbReference>
<evidence type="ECO:0000313" key="12">
    <source>
        <dbReference type="EnsemblProtists" id="EOD07692"/>
    </source>
</evidence>
<organism evidence="12 13">
    <name type="scientific">Emiliania huxleyi (strain CCMP1516)</name>
    <dbReference type="NCBI Taxonomy" id="280463"/>
    <lineage>
        <taxon>Eukaryota</taxon>
        <taxon>Haptista</taxon>
        <taxon>Haptophyta</taxon>
        <taxon>Prymnesiophyceae</taxon>
        <taxon>Isochrysidales</taxon>
        <taxon>Noelaerhabdaceae</taxon>
        <taxon>Emiliania</taxon>
    </lineage>
</organism>
<protein>
    <recommendedName>
        <fullName evidence="7">Prolyl endopeptidase-like</fullName>
        <ecNumber evidence="2">2.3.2.15</ecNumber>
    </recommendedName>
    <alternativeName>
        <fullName evidence="8">Prolylendopeptidase-like</fullName>
    </alternativeName>
</protein>
<dbReference type="PRINTS" id="PR00862">
    <property type="entry name" value="PROLIGOPTASE"/>
</dbReference>
<dbReference type="Pfam" id="PF02897">
    <property type="entry name" value="Peptidase_S9_N"/>
    <property type="match status" value="1"/>
</dbReference>
<keyword evidence="3" id="KW-0104">Cadmium</keyword>
<evidence type="ECO:0000256" key="7">
    <source>
        <dbReference type="ARBA" id="ARBA00039290"/>
    </source>
</evidence>
<evidence type="ECO:0000259" key="11">
    <source>
        <dbReference type="PROSITE" id="PS51443"/>
    </source>
</evidence>
<dbReference type="GO" id="GO:0016756">
    <property type="term" value="F:glutathione gamma-glutamylcysteinyltransferase activity"/>
    <property type="evidence" value="ECO:0007669"/>
    <property type="project" value="UniProtKB-EC"/>
</dbReference>
<dbReference type="RefSeq" id="XP_005760121.1">
    <property type="nucleotide sequence ID" value="XM_005760064.1"/>
</dbReference>
<dbReference type="STRING" id="2903.R1BEC6"/>
<evidence type="ECO:0000256" key="1">
    <source>
        <dbReference type="ARBA" id="ARBA00005228"/>
    </source>
</evidence>
<dbReference type="PROSITE" id="PS51443">
    <property type="entry name" value="PCS"/>
    <property type="match status" value="1"/>
</dbReference>
<dbReference type="Pfam" id="PF00326">
    <property type="entry name" value="Peptidase_S9"/>
    <property type="match status" value="1"/>
</dbReference>
<dbReference type="EC" id="2.3.2.15" evidence="2"/>
<evidence type="ECO:0000256" key="4">
    <source>
        <dbReference type="ARBA" id="ARBA00022670"/>
    </source>
</evidence>
<dbReference type="PANTHER" id="PTHR11757">
    <property type="entry name" value="PROTEASE FAMILY S9A OLIGOPEPTIDASE"/>
    <property type="match status" value="1"/>
</dbReference>
<dbReference type="InterPro" id="IPR051543">
    <property type="entry name" value="Serine_Peptidase_S9A"/>
</dbReference>
<evidence type="ECO:0000256" key="3">
    <source>
        <dbReference type="ARBA" id="ARBA00022539"/>
    </source>
</evidence>
<feature type="domain" description="Peptidase C83" evidence="11">
    <location>
        <begin position="973"/>
        <end position="1213"/>
    </location>
</feature>
<dbReference type="InterPro" id="IPR001375">
    <property type="entry name" value="Peptidase_S9_cat"/>
</dbReference>
<comment type="similarity">
    <text evidence="1">Belongs to the peptidase S9A family.</text>
</comment>
<dbReference type="eggNOG" id="KOG2237">
    <property type="taxonomic scope" value="Eukaryota"/>
</dbReference>
<dbReference type="Gene3D" id="3.90.70.30">
    <property type="entry name" value="Phytochelatin synthase, N-terminal domain"/>
    <property type="match status" value="1"/>
</dbReference>
<dbReference type="GO" id="GO:0046872">
    <property type="term" value="F:metal ion binding"/>
    <property type="evidence" value="ECO:0007669"/>
    <property type="project" value="InterPro"/>
</dbReference>
<dbReference type="InterPro" id="IPR038156">
    <property type="entry name" value="PCS_N_sf"/>
</dbReference>
<evidence type="ECO:0000256" key="2">
    <source>
        <dbReference type="ARBA" id="ARBA00012468"/>
    </source>
</evidence>